<dbReference type="AlphaFoldDB" id="A0A0E0Q448"/>
<feature type="compositionally biased region" description="Acidic residues" evidence="1">
    <location>
        <begin position="71"/>
        <end position="85"/>
    </location>
</feature>
<evidence type="ECO:0000313" key="2">
    <source>
        <dbReference type="EnsemblPlants" id="ORUFI07G03140.1"/>
    </source>
</evidence>
<evidence type="ECO:0008006" key="4">
    <source>
        <dbReference type="Google" id="ProtNLM"/>
    </source>
</evidence>
<evidence type="ECO:0000256" key="1">
    <source>
        <dbReference type="SAM" id="MobiDB-lite"/>
    </source>
</evidence>
<feature type="compositionally biased region" description="Gly residues" evidence="1">
    <location>
        <begin position="110"/>
        <end position="119"/>
    </location>
</feature>
<reference evidence="3" key="1">
    <citation type="submission" date="2013-06" db="EMBL/GenBank/DDBJ databases">
        <authorList>
            <person name="Zhao Q."/>
        </authorList>
    </citation>
    <scope>NUCLEOTIDE SEQUENCE</scope>
    <source>
        <strain evidence="3">cv. W1943</strain>
    </source>
</reference>
<protein>
    <recommendedName>
        <fullName evidence="4">DUF834 domain-containing protein</fullName>
    </recommendedName>
</protein>
<dbReference type="EnsemblPlants" id="ORUFI07G03140.1">
    <property type="protein sequence ID" value="ORUFI07G03140.1"/>
    <property type="gene ID" value="ORUFI07G03140"/>
</dbReference>
<evidence type="ECO:0000313" key="3">
    <source>
        <dbReference type="Proteomes" id="UP000008022"/>
    </source>
</evidence>
<dbReference type="Gramene" id="ORUFI07G03140.1">
    <property type="protein sequence ID" value="ORUFI07G03140.1"/>
    <property type="gene ID" value="ORUFI07G03140"/>
</dbReference>
<proteinExistence type="predicted"/>
<dbReference type="Proteomes" id="UP000008022">
    <property type="component" value="Unassembled WGS sequence"/>
</dbReference>
<name>A0A0E0Q448_ORYRU</name>
<feature type="compositionally biased region" description="Basic and acidic residues" evidence="1">
    <location>
        <begin position="124"/>
        <end position="134"/>
    </location>
</feature>
<reference evidence="2" key="2">
    <citation type="submission" date="2015-06" db="UniProtKB">
        <authorList>
            <consortium name="EnsemblPlants"/>
        </authorList>
    </citation>
    <scope>IDENTIFICATION</scope>
</reference>
<sequence>MSPLVVYLQLHWNLQPARGVLDDDSEVERLVVIGSGGCGFRLGGDGLGTRPRGCGINGRGRWTGLEPSVGVEDDDEEGDSEEDEVSAAAGGTVLGSEAKIRVANSSEGGPTRGSGGRGRSSGDPGRRCELVEGG</sequence>
<accession>A0A0E0Q448</accession>
<dbReference type="HOGENOM" id="CLU_1899631_0_0_1"/>
<organism evidence="2 3">
    <name type="scientific">Oryza rufipogon</name>
    <name type="common">Brownbeard rice</name>
    <name type="synonym">Asian wild rice</name>
    <dbReference type="NCBI Taxonomy" id="4529"/>
    <lineage>
        <taxon>Eukaryota</taxon>
        <taxon>Viridiplantae</taxon>
        <taxon>Streptophyta</taxon>
        <taxon>Embryophyta</taxon>
        <taxon>Tracheophyta</taxon>
        <taxon>Spermatophyta</taxon>
        <taxon>Magnoliopsida</taxon>
        <taxon>Liliopsida</taxon>
        <taxon>Poales</taxon>
        <taxon>Poaceae</taxon>
        <taxon>BOP clade</taxon>
        <taxon>Oryzoideae</taxon>
        <taxon>Oryzeae</taxon>
        <taxon>Oryzinae</taxon>
        <taxon>Oryza</taxon>
    </lineage>
</organism>
<feature type="region of interest" description="Disordered" evidence="1">
    <location>
        <begin position="58"/>
        <end position="134"/>
    </location>
</feature>
<keyword evidence="3" id="KW-1185">Reference proteome</keyword>